<feature type="compositionally biased region" description="Low complexity" evidence="4">
    <location>
        <begin position="1026"/>
        <end position="1037"/>
    </location>
</feature>
<keyword evidence="3" id="KW-0131">Cell cycle</keyword>
<dbReference type="Proteomes" id="UP000770717">
    <property type="component" value="Unassembled WGS sequence"/>
</dbReference>
<dbReference type="InterPro" id="IPR013721">
    <property type="entry name" value="STAG"/>
</dbReference>
<dbReference type="InterPro" id="IPR011989">
    <property type="entry name" value="ARM-like"/>
</dbReference>
<dbReference type="InterPro" id="IPR056396">
    <property type="entry name" value="HEAT_SCC3-SA"/>
</dbReference>
<keyword evidence="7" id="KW-1185">Reference proteome</keyword>
<proteinExistence type="inferred from homology"/>
<comment type="caution">
    <text evidence="6">The sequence shown here is derived from an EMBL/GenBank/DDBJ whole genome shotgun (WGS) entry which is preliminary data.</text>
</comment>
<keyword evidence="3" id="KW-0132">Cell division</keyword>
<dbReference type="GO" id="GO:0007062">
    <property type="term" value="P:sister chromatid cohesion"/>
    <property type="evidence" value="ECO:0007669"/>
    <property type="project" value="UniProtKB-UniRule"/>
</dbReference>
<dbReference type="OrthoDB" id="498590at2759"/>
<gene>
    <name evidence="6" type="ORF">GDO78_018919</name>
</gene>
<dbReference type="GO" id="GO:0000785">
    <property type="term" value="C:chromatin"/>
    <property type="evidence" value="ECO:0007669"/>
    <property type="project" value="UniProtKB-UniRule"/>
</dbReference>
<evidence type="ECO:0000256" key="4">
    <source>
        <dbReference type="SAM" id="MobiDB-lite"/>
    </source>
</evidence>
<sequence>ATERVRRDDRDREDLFEAIRFGRIAMQILVDDWLDSYKIDRGSTLLGLINFIIQACGCKGVVTRDMMENMQNAEIIRKMTEDFDEDSADYPLSLSARPWKKFRLNFGEFLDKLVSCCQFNIIYDGILMDTLISFLTGLSDSQVRAFRHTSTFAAMKLMTALVKVAKDLKHHLDTSQRQFNGERAKSPKKISAERLETLVEKMKEMHSSLEDIGNMMNSLFKGVFVHRYRDTHADIRILCIEELGTWITTYPQSFLTDGYLKYLGWMLHDKQGHVRLQCLQSLHELYIVPEWAGKLELFTSRFKDRMVAMALDKENLVSAEAIHLIGLIYRNMENILNKEEYESIDPLVYTSSRAVAAAAGEFVYRRSVSQDTSKNKMKNSVLYVAFLTYCQLHEHAAYLVDSLWDSASIQLKDWECQTDLLLMKKTCLNDQEESALIKILVSSIRQAAEGTSPAGRGPTKKILSAKDKKIYSEDKLKLSRHMVITLPHLLAKFSADEDKMASLLKVVEYLELEIYSTERLEKNLDLLLTQVSDIVEKHTAAPVLEACCRTFYLLCARDLAFSKRTDITLSQLVDKLATHFQSSLPDILQVTDLDEDDVYNIAATMKRLAALYSAHDLTRWELYDPCIHILQKAIDTSEVPEQIVRPALVCCHFSLLWELSHFSKCQPSEDALADLRKRLLLFLSACQTLLTDTHCSVREQTFKLLSDLLVIFSDPIGRGDRSYLQTLSYSPDLPLQVELAGFLVDHVFTNSEDEDSGDEDYKIQRLHERRILLAGYCKLILYNTLELRFASDVFKYYIKYYTDYGDIIKETLSRSRRVSKEESTRTILLCLTQAYTGLSSEEDSPDRHFSQPFLEIRDLARRFSLLLGPDQIRNREDIVLLHKEGIKFSVRLSPWSAKNLLFLDVLSEFSPKLLKQDKAALLHYLEQTFQHCVPPEQATHINEDSNVTWAPLRAYKKSLGTDTVSSPTPGPRRAKARRQARSPLISPISKKRRFSRAGDSSSVLTDEEDAHPPFMSSTLLRKRKTAPSPADDPGGSDSDFDTRSENKVHFN</sequence>
<evidence type="ECO:0000256" key="2">
    <source>
        <dbReference type="ARBA" id="ARBA00023242"/>
    </source>
</evidence>
<feature type="non-terminal residue" evidence="6">
    <location>
        <position position="1051"/>
    </location>
</feature>
<dbReference type="PANTHER" id="PTHR11199">
    <property type="entry name" value="STROMAL ANTIGEN"/>
    <property type="match status" value="1"/>
</dbReference>
<evidence type="ECO:0000256" key="3">
    <source>
        <dbReference type="RuleBase" id="RU369063"/>
    </source>
</evidence>
<evidence type="ECO:0000256" key="1">
    <source>
        <dbReference type="ARBA" id="ARBA00005486"/>
    </source>
</evidence>
<organism evidence="6 7">
    <name type="scientific">Eleutherodactylus coqui</name>
    <name type="common">Puerto Rican coqui</name>
    <dbReference type="NCBI Taxonomy" id="57060"/>
    <lineage>
        <taxon>Eukaryota</taxon>
        <taxon>Metazoa</taxon>
        <taxon>Chordata</taxon>
        <taxon>Craniata</taxon>
        <taxon>Vertebrata</taxon>
        <taxon>Euteleostomi</taxon>
        <taxon>Amphibia</taxon>
        <taxon>Batrachia</taxon>
        <taxon>Anura</taxon>
        <taxon>Neobatrachia</taxon>
        <taxon>Hyloidea</taxon>
        <taxon>Eleutherodactylidae</taxon>
        <taxon>Eleutherodactylinae</taxon>
        <taxon>Eleutherodactylus</taxon>
        <taxon>Eleutherodactylus</taxon>
    </lineage>
</organism>
<protein>
    <recommendedName>
        <fullName evidence="3">Cohesin subunit SA</fullName>
    </recommendedName>
    <alternativeName>
        <fullName evidence="3">SCC3 homolog</fullName>
    </alternativeName>
    <alternativeName>
        <fullName evidence="3">Stromal antigen</fullName>
    </alternativeName>
</protein>
<dbReference type="GO" id="GO:0003682">
    <property type="term" value="F:chromatin binding"/>
    <property type="evidence" value="ECO:0007669"/>
    <property type="project" value="TreeGrafter"/>
</dbReference>
<accession>A0A8J6EIR3</accession>
<dbReference type="GO" id="GO:0005634">
    <property type="term" value="C:nucleus"/>
    <property type="evidence" value="ECO:0007669"/>
    <property type="project" value="UniProtKB-SubCell"/>
</dbReference>
<evidence type="ECO:0000313" key="6">
    <source>
        <dbReference type="EMBL" id="KAG9470087.1"/>
    </source>
</evidence>
<reference evidence="6" key="1">
    <citation type="thesis" date="2020" institute="ProQuest LLC" country="789 East Eisenhower Parkway, Ann Arbor, MI, USA">
        <title>Comparative Genomics and Chromosome Evolution.</title>
        <authorList>
            <person name="Mudd A.B."/>
        </authorList>
    </citation>
    <scope>NUCLEOTIDE SEQUENCE</scope>
    <source>
        <strain evidence="6">HN-11 Male</strain>
        <tissue evidence="6">Kidney and liver</tissue>
    </source>
</reference>
<comment type="function">
    <text evidence="3">Component of cohesin complex, a complex required for the cohesion of sister chromatids after DNA replication. The cohesin complex apparently forms a large proteinaceous ring within which sister chromatids can be trapped. At anaphase, the complex is cleaved and dissociates from chromatin, allowing sister chromatids to segregate.</text>
</comment>
<comment type="similarity">
    <text evidence="1 3">Belongs to the SCC3 family.</text>
</comment>
<dbReference type="GO" id="GO:0007059">
    <property type="term" value="P:chromosome segregation"/>
    <property type="evidence" value="ECO:0007669"/>
    <property type="project" value="UniProtKB-KW"/>
</dbReference>
<dbReference type="PANTHER" id="PTHR11199:SF8">
    <property type="entry name" value="COHESIN SUBUNIT SA-3"/>
    <property type="match status" value="1"/>
</dbReference>
<keyword evidence="3" id="KW-0158">Chromosome</keyword>
<feature type="region of interest" description="Disordered" evidence="4">
    <location>
        <begin position="959"/>
        <end position="1051"/>
    </location>
</feature>
<comment type="subunit">
    <text evidence="3">Part of the cohesin complex which is composed of a heterodimer between a SMC1 protein (SMC1A or SMC1B) and SMC3, which are attached via their hinge domain, and RAD21 which link them at their heads, and one STAG protein.</text>
</comment>
<dbReference type="GO" id="GO:0051301">
    <property type="term" value="P:cell division"/>
    <property type="evidence" value="ECO:0007669"/>
    <property type="project" value="UniProtKB-UniRule"/>
</dbReference>
<dbReference type="Pfam" id="PF08514">
    <property type="entry name" value="STAG"/>
    <property type="match status" value="1"/>
</dbReference>
<dbReference type="EMBL" id="WNTK01000360">
    <property type="protein sequence ID" value="KAG9470087.1"/>
    <property type="molecule type" value="Genomic_DNA"/>
</dbReference>
<feature type="compositionally biased region" description="Basic and acidic residues" evidence="4">
    <location>
        <begin position="1040"/>
        <end position="1051"/>
    </location>
</feature>
<dbReference type="PROSITE" id="PS51425">
    <property type="entry name" value="SCD"/>
    <property type="match status" value="1"/>
</dbReference>
<evidence type="ECO:0000313" key="7">
    <source>
        <dbReference type="Proteomes" id="UP000770717"/>
    </source>
</evidence>
<dbReference type="InterPro" id="IPR020839">
    <property type="entry name" value="SCD"/>
</dbReference>
<evidence type="ECO:0000259" key="5">
    <source>
        <dbReference type="PROSITE" id="PS51425"/>
    </source>
</evidence>
<dbReference type="AlphaFoldDB" id="A0A8J6EIR3"/>
<keyword evidence="3" id="KW-0159">Chromosome partition</keyword>
<dbReference type="InterPro" id="IPR039662">
    <property type="entry name" value="Cohesin_Scc3/SA"/>
</dbReference>
<dbReference type="Pfam" id="PF24571">
    <property type="entry name" value="HEAT_SCC3-SA"/>
    <property type="match status" value="1"/>
</dbReference>
<dbReference type="Pfam" id="PF21581">
    <property type="entry name" value="SCD"/>
    <property type="match status" value="1"/>
</dbReference>
<keyword evidence="2 3" id="KW-0539">Nucleus</keyword>
<dbReference type="InterPro" id="IPR016024">
    <property type="entry name" value="ARM-type_fold"/>
</dbReference>
<dbReference type="GO" id="GO:0008278">
    <property type="term" value="C:cohesin complex"/>
    <property type="evidence" value="ECO:0007669"/>
    <property type="project" value="UniProtKB-UniRule"/>
</dbReference>
<dbReference type="GO" id="GO:0000775">
    <property type="term" value="C:chromosome, centromeric region"/>
    <property type="evidence" value="ECO:0007669"/>
    <property type="project" value="UniProtKB-SubCell"/>
</dbReference>
<name>A0A8J6EIR3_ELECQ</name>
<dbReference type="SUPFAM" id="SSF48371">
    <property type="entry name" value="ARM repeat"/>
    <property type="match status" value="1"/>
</dbReference>
<feature type="domain" description="SCD" evidence="5">
    <location>
        <begin position="224"/>
        <end position="309"/>
    </location>
</feature>
<dbReference type="Gene3D" id="1.25.10.10">
    <property type="entry name" value="Leucine-rich Repeat Variant"/>
    <property type="match status" value="1"/>
</dbReference>
<comment type="subcellular location">
    <subcellularLocation>
        <location evidence="3">Nucleus</location>
    </subcellularLocation>
    <subcellularLocation>
        <location evidence="3">Chromosome</location>
    </subcellularLocation>
    <subcellularLocation>
        <location evidence="3">Chromosome</location>
        <location evidence="3">Centromere</location>
    </subcellularLocation>
</comment>